<comment type="caution">
    <text evidence="2">The sequence shown here is derived from an EMBL/GenBank/DDBJ whole genome shotgun (WGS) entry which is preliminary data.</text>
</comment>
<name>A0A3D2X391_9FIRM</name>
<keyword evidence="1" id="KW-1133">Transmembrane helix</keyword>
<proteinExistence type="predicted"/>
<keyword evidence="1" id="KW-0812">Transmembrane</keyword>
<accession>A0A3D2X391</accession>
<evidence type="ECO:0000313" key="2">
    <source>
        <dbReference type="EMBL" id="HCL01157.1"/>
    </source>
</evidence>
<gene>
    <name evidence="2" type="ORF">DHW61_01880</name>
</gene>
<feature type="transmembrane region" description="Helical" evidence="1">
    <location>
        <begin position="14"/>
        <end position="32"/>
    </location>
</feature>
<keyword evidence="1" id="KW-0472">Membrane</keyword>
<dbReference type="AlphaFoldDB" id="A0A3D2X391"/>
<evidence type="ECO:0000256" key="1">
    <source>
        <dbReference type="SAM" id="Phobius"/>
    </source>
</evidence>
<dbReference type="EMBL" id="DPVV01000068">
    <property type="protein sequence ID" value="HCL01157.1"/>
    <property type="molecule type" value="Genomic_DNA"/>
</dbReference>
<sequence length="34" mass="4064">MWGKNMFKYLIKRLAVSIIILFGVSIIIYFVVRM</sequence>
<protein>
    <submittedName>
        <fullName evidence="2">Diguanylate cyclase</fullName>
    </submittedName>
</protein>
<organism evidence="2 3">
    <name type="scientific">Lachnoclostridium phytofermentans</name>
    <dbReference type="NCBI Taxonomy" id="66219"/>
    <lineage>
        <taxon>Bacteria</taxon>
        <taxon>Bacillati</taxon>
        <taxon>Bacillota</taxon>
        <taxon>Clostridia</taxon>
        <taxon>Lachnospirales</taxon>
        <taxon>Lachnospiraceae</taxon>
    </lineage>
</organism>
<feature type="non-terminal residue" evidence="2">
    <location>
        <position position="34"/>
    </location>
</feature>
<evidence type="ECO:0000313" key="3">
    <source>
        <dbReference type="Proteomes" id="UP000262969"/>
    </source>
</evidence>
<reference evidence="2 3" key="1">
    <citation type="journal article" date="2018" name="Nat. Biotechnol.">
        <title>A standardized bacterial taxonomy based on genome phylogeny substantially revises the tree of life.</title>
        <authorList>
            <person name="Parks D.H."/>
            <person name="Chuvochina M."/>
            <person name="Waite D.W."/>
            <person name="Rinke C."/>
            <person name="Skarshewski A."/>
            <person name="Chaumeil P.A."/>
            <person name="Hugenholtz P."/>
        </authorList>
    </citation>
    <scope>NUCLEOTIDE SEQUENCE [LARGE SCALE GENOMIC DNA]</scope>
    <source>
        <strain evidence="2">UBA11728</strain>
    </source>
</reference>
<dbReference type="Proteomes" id="UP000262969">
    <property type="component" value="Unassembled WGS sequence"/>
</dbReference>